<feature type="region of interest" description="Disordered" evidence="4">
    <location>
        <begin position="32"/>
        <end position="146"/>
    </location>
</feature>
<dbReference type="Proteomes" id="UP000594205">
    <property type="component" value="Chromosome"/>
</dbReference>
<keyword evidence="2" id="KW-0677">Repeat</keyword>
<dbReference type="KEGG" id="sfeu:IM697_40195"/>
<accession>A0A7M2SIS5</accession>
<dbReference type="Gene3D" id="2.60.40.10">
    <property type="entry name" value="Immunoglobulins"/>
    <property type="match status" value="1"/>
</dbReference>
<dbReference type="NCBIfam" id="NF033679">
    <property type="entry name" value="DNRLRE_dom"/>
    <property type="match status" value="1"/>
</dbReference>
<dbReference type="InterPro" id="IPR006558">
    <property type="entry name" value="LamG-like"/>
</dbReference>
<feature type="domain" description="Laminin G" evidence="6">
    <location>
        <begin position="1056"/>
        <end position="1238"/>
    </location>
</feature>
<dbReference type="SMART" id="SM00560">
    <property type="entry name" value="LamGL"/>
    <property type="match status" value="1"/>
</dbReference>
<feature type="compositionally biased region" description="Basic and acidic residues" evidence="4">
    <location>
        <begin position="1874"/>
        <end position="1890"/>
    </location>
</feature>
<dbReference type="InterPro" id="IPR044927">
    <property type="entry name" value="Endonuclea_NS_2"/>
</dbReference>
<feature type="domain" description="Laminin G" evidence="6">
    <location>
        <begin position="1337"/>
        <end position="1510"/>
    </location>
</feature>
<feature type="signal peptide" evidence="5">
    <location>
        <begin position="1"/>
        <end position="28"/>
    </location>
</feature>
<dbReference type="InterPro" id="IPR013320">
    <property type="entry name" value="ConA-like_dom_sf"/>
</dbReference>
<dbReference type="InterPro" id="IPR022385">
    <property type="entry name" value="Rhs_assc_core"/>
</dbReference>
<dbReference type="GO" id="GO:0005975">
    <property type="term" value="P:carbohydrate metabolic process"/>
    <property type="evidence" value="ECO:0007669"/>
    <property type="project" value="UniProtKB-ARBA"/>
</dbReference>
<feature type="region of interest" description="Disordered" evidence="4">
    <location>
        <begin position="3264"/>
        <end position="3298"/>
    </location>
</feature>
<keyword evidence="8" id="KW-1185">Reference proteome</keyword>
<dbReference type="Pfam" id="PF13385">
    <property type="entry name" value="Laminin_G_3"/>
    <property type="match status" value="3"/>
</dbReference>
<feature type="region of interest" description="Disordered" evidence="4">
    <location>
        <begin position="3339"/>
        <end position="3370"/>
    </location>
</feature>
<keyword evidence="3" id="KW-1015">Disulfide bond</keyword>
<dbReference type="Pfam" id="PF05593">
    <property type="entry name" value="RHS_repeat"/>
    <property type="match status" value="5"/>
</dbReference>
<dbReference type="SMART" id="SM00282">
    <property type="entry name" value="LamG"/>
    <property type="match status" value="3"/>
</dbReference>
<protein>
    <submittedName>
        <fullName evidence="7">DNRLRE domain-containing protein</fullName>
    </submittedName>
</protein>
<dbReference type="InterPro" id="IPR013783">
    <property type="entry name" value="Ig-like_fold"/>
</dbReference>
<evidence type="ECO:0000256" key="4">
    <source>
        <dbReference type="SAM" id="MobiDB-lite"/>
    </source>
</evidence>
<dbReference type="PANTHER" id="PTHR32305">
    <property type="match status" value="1"/>
</dbReference>
<feature type="compositionally biased region" description="Basic and acidic residues" evidence="4">
    <location>
        <begin position="119"/>
        <end position="135"/>
    </location>
</feature>
<evidence type="ECO:0000256" key="1">
    <source>
        <dbReference type="ARBA" id="ARBA00022729"/>
    </source>
</evidence>
<dbReference type="NCBIfam" id="TIGR01643">
    <property type="entry name" value="YD_repeat_2x"/>
    <property type="match status" value="8"/>
</dbReference>
<evidence type="ECO:0000256" key="3">
    <source>
        <dbReference type="ARBA" id="ARBA00023157"/>
    </source>
</evidence>
<dbReference type="SUPFAM" id="SSF49899">
    <property type="entry name" value="Concanavalin A-like lectins/glucanases"/>
    <property type="match status" value="3"/>
</dbReference>
<dbReference type="InterPro" id="IPR006530">
    <property type="entry name" value="YD"/>
</dbReference>
<name>A0A7M2SIS5_9ACTN</name>
<gene>
    <name evidence="7" type="ORF">IM697_40195</name>
</gene>
<evidence type="ECO:0000256" key="5">
    <source>
        <dbReference type="SAM" id="SignalP"/>
    </source>
</evidence>
<sequence>MGGTVRSARPLVVAVAFVLAVIAGTEQAALAVGPSTGGSSAADAPDQPWGSAAGRRHTASTDATDASAKGGHDGPLTGRGELPADVTAGVTRLPSAARTPKPGPVSPTKAPDATTPEGFDAKRSKEITGQREERRRTYRNPDGTYTTRFYTEPVNFRAKDGSWKTIDTSLIPSDEPGPSTMNAGDDGWQTRSTRSPIAFAGSADAPSVVRMQVGEGLSIGYGVEGASASGGRADGSKVTYPDVRPHSDLEFLAGSDSVKETLVLNDASAPTEWRFPLDLEGLTARLDDHGGIAFTDADDTVRAWTPAGWMQDSHLAPDSNEGAISSGVTYSLAEENGRQILVVELDKEWLAAPERVYPVRVDPSVKSFDSTSGTYVEYPYNQNFASDTVLKVGTYDGGSHKAAAFLRFSGVETTLKNAWVLGANLALYNTWSQSCTARPVTVHPVTSSWSESTTTKYPGPATGSSLASKSFAHGWRPEGTTNWSCGPAWESIKLGSAGRKLVDDWTHGRKKNYGLAVKASTTDSKGWKQFGSDDYPNGKPSLDITWTKYGATYKLGDFTAPVTATTEGVEKVTVTNRGQETWPAGGNYKLRYNLFDSSGKEITDSAKIRWTSMPEAVSPGESVTLDAKIAPLTPATYTVQWTMDDVGVSRFTSAGVPGPAVKIASVNIPPQLTAESPGSGITADSLTPTLWAKGADADRYPKSTLEYTFEVCEVEGSNLRKNCRKGTRSSEQQWAVPSGWLSWGKPYAWYAYVYDGAATSARPGPALLTTQVPQPTVTSHLGGADEGKEIGTRAGNYVTAATDAAISTVGPELAVTRTYNSLDPRADGAFGTGWSTRWDMRVREEPGTSTVLVTLADGSQVRFGRNADGTYTGPPGGSLTLVQQAGEGWTLRERSGTTYSFMPSGVLAQIKDAAGRTQSVTHESEDGGPVKKVTDGLSGRSLTFTWSGGHVASVTTSAVASGTPGLTWAYTYTGDRLTKVCPPSSTTKCTVYEYGDGSVYRSSVLDAAPTSYWRLGESEGAAAVSEAVSRTGLNEAVYRDVQLGGTDSAVAGTTDTSVTFDGVDSVIELPADTLKAAAFPAIELWFKTSTPSGVLVGFQNTELGDKPTSWRPVLNIDGAGKLRGEFYLSGASGATPIVSSQAVTDGRWHHVVLSGGATAQTLYLDGAKVGSLTGAITEQSRDHAYLGAGYGSSGWMGLASGEYRFKGQMDEVAVYDHPLDAATVADHYAARAAIGQMTKVTLPSGRVHAMAAYDPASGRLTQHTDDNGGAWKVSSPSYSNASSSYADTVQRSTPTGYWRMGERSGAVAASPLGESLSGEYLDGVRLGGAGIFADGDDTAASFAGDGAVEVPADSLGSATAMSVELWFKTTESGVLVANQDAEFGDTPTSWRPMLLIDSDGKVRGRFSGDANALVSDQAVTDNKWHHVMLTGNEGIQALFVDGDLQGSTQTGVGTTRFSRVFIGGGYSSPLWDGQAAGYRNFTGQIDEVAFYDKELVTFRKYIITGGEFWVYLRFYRNTPERRVQARKDLIQGTGDQYRGVTVADAPAAYWRLGEGDGTSLASEVGGSETAGTFVPDGPDVQYSGLARTGVFGLGDNRAVHLSSGGHIAVPGSLPAGGNQLTAEMWFRTSTASAVLLGFQNAPLGQTPTSWRPVLNIDGSGRLRGEFYLSGVSGATPIVSPQAVTDNEWHHVVLSADGTTQSLYLDGVKVGSLDGAIVDQSRTYAYIGGGYGSSGWMGLPADTYYFTGDIDEVALYRKPLTADQVSAHYRAQAESATSGLSTTITVTDPKQKTSKASYDALHGRRVLSRTDETGAVTTYAYDTAGNLHTVTDPNGHATVTGHDARGNVVSTTTCRDADSCWTSFNSYHLNASDPLDPRNDKPLTHRDQRSTDYRDDRYRTAYTYNTLGLPLTAVRPDNSTAATAYTAGTEAAVGGGTTPPALVATQTTPTGAKTSYRYYANGDLAEVTSPSGLVTKYTYDGLGRKASETQVSDTFPNGVTTTYAYDTASHVVTETGAGVRNEITGTTHTAKITRAYDEDGNLLSETTADTTGGDTARTTTYHYNAHGLNDSVTDAEQNTTLFEHDELGRVSAMTDPAGTHVTYTYTPRGRHATTVLDDWTGDPSGTVRDLTVVSNAYDPAGRLASTTDAMGATTAYTYFDDGLPATTTAKQVTQADGTKHDIVLEANTYDPAGHLTKQVTGGGRTTRTFAVDALGRTTATVLDPAGLNRTTTYAYDGDDRVKEQTRTISGTKKLTTSSDYDSAGNVTRRTVTDGTSTHTTTATFDDRGLPLTSVSPRGNVPGADAAAHTTTYRYDALGRLVQQTAPSVQAEENGAAATTIEPATFSGYNTFGEATETKDARGEVTRTETDRLGRTTAVTRPDYTPPGAAAPLTATTRTTYTALGLPLTVTDPLGRVTRFGYDQFGQLTSKTDPVADAAAALAAAENSDPDLLNSAGAEGGGVTRYTWTPTGHQLSATDPTGARTEATYDELGRRLTATTIERHPTLQNLTTRYTWDDAGNQTASKTPGGITTTVAYNPVGEAKSVTDPAGTTRFDYDGLGRRTETTDATNRRTTTTYDALGNVKASTDYGTGTTALRTLIAEFDADGNRTAVISPETQARTTYAYDALGRMEKQVEPVFATESITTTFGYDAAGNRTRLTDGRGNKTVYTFNSWGLPESTIEPSTTAHPNAADRTWTTIYDKSGQAVTELLPGGVKRERTYDGLGRLTHETGTGAEATTADRTLSYDLAGRMTSAGTDDPLTPNTYTYNDRGQLLTASGPGGTVDYTYDADGHMTERTDGKYTTSYGYDSAGRPEWVWNEMTGADIWYDFDAAGRPVMEQYAIQPDGSSEWVESARRSYGYDSLGRLTDDIITTPDEATEIASTTYAYDLDDRLTWKQTSGTAGAGEHVYGYDQAGRLAYWTHDGTTTSYAWDAAGNRVKAGSAAATYDERNRLLTDGTSTYTYTARGTLAAVETGSDSRSLTFDAFERKVTDGASTYTYDSLDRVARHGTTAFRYDGGSNNLLGDGTTDYSRTPYGSLLASTDGTNTQWSVTDQHTDLVAGLSIDGMQVTGSTAYDPFGTATATAGSTPALGYQSGWTDPDNGDVNMAARWYQPGTGAFASRDTWQLAPSPSVQANRYTYGNATPLNATDPTGHFVPIVIGGLVIGAEALGYSTAIGIAGVGVGYGAWEWWNADSGTTTGTYSDAGSSTLSYSYGGDLADVIAAQAAAQAAAAAKGPGKGGPSGPSDPGVSAAVGNLVRTIVRPVRPPIDQNPNNGSRPNPAPTRPDPKPDWDPNNGKWKLGDAVGLVVGALKMLGLADDEETYTPEDRRSLDALQDLFPDEDIDPDLGYGQSGANPNARRTRDKCSRDFPSTDPSFYYAPMTRFGPGPDDCRATGAVAHIDSYDLRPWRLDPKWKPAGYDRLPVGNRAALHLIGNQMGGANDTLRNFVAGYQTPANSPHMRSLEDDVTRAVKSGQHVALGVLPVYNGTDPAIPTEIRMRVVGDGGYRLNCTVYNRPSGGYSCSERSSGGNLSVP</sequence>
<keyword evidence="1 5" id="KW-0732">Signal</keyword>
<dbReference type="CDD" id="cd00110">
    <property type="entry name" value="LamG"/>
    <property type="match status" value="3"/>
</dbReference>
<reference evidence="7 8" key="1">
    <citation type="submission" date="2020-10" db="EMBL/GenBank/DDBJ databases">
        <title>Streptomyces ferrugineus complate genome analysis.</title>
        <authorList>
            <person name="Anwar N."/>
        </authorList>
    </citation>
    <scope>NUCLEOTIDE SEQUENCE [LARGE SCALE GENOMIC DNA]</scope>
    <source>
        <strain evidence="7 8">CCTCC AA2014009</strain>
    </source>
</reference>
<dbReference type="Pfam" id="PF13930">
    <property type="entry name" value="Endonuclea_NS_2"/>
    <property type="match status" value="1"/>
</dbReference>
<evidence type="ECO:0000259" key="6">
    <source>
        <dbReference type="PROSITE" id="PS50025"/>
    </source>
</evidence>
<dbReference type="Pfam" id="PF20148">
    <property type="entry name" value="DUF6531"/>
    <property type="match status" value="1"/>
</dbReference>
<dbReference type="EMBL" id="CP063373">
    <property type="protein sequence ID" value="QOV36172.1"/>
    <property type="molecule type" value="Genomic_DNA"/>
</dbReference>
<dbReference type="PROSITE" id="PS50025">
    <property type="entry name" value="LAM_G_DOMAIN"/>
    <property type="match status" value="2"/>
</dbReference>
<dbReference type="Pfam" id="PF25023">
    <property type="entry name" value="TEN_YD-shell"/>
    <property type="match status" value="2"/>
</dbReference>
<dbReference type="PANTHER" id="PTHR32305:SF15">
    <property type="entry name" value="PROTEIN RHSA-RELATED"/>
    <property type="match status" value="1"/>
</dbReference>
<evidence type="ECO:0000313" key="7">
    <source>
        <dbReference type="EMBL" id="QOV36172.1"/>
    </source>
</evidence>
<dbReference type="InterPro" id="IPR044929">
    <property type="entry name" value="DNA/RNA_non-sp_Endonuclease_sf"/>
</dbReference>
<dbReference type="Gene3D" id="2.60.120.200">
    <property type="match status" value="3"/>
</dbReference>
<dbReference type="InterPro" id="IPR031325">
    <property type="entry name" value="RHS_repeat"/>
</dbReference>
<dbReference type="InterPro" id="IPR050708">
    <property type="entry name" value="T6SS_VgrG/RHS"/>
</dbReference>
<feature type="compositionally biased region" description="Low complexity" evidence="4">
    <location>
        <begin position="2270"/>
        <end position="2282"/>
    </location>
</feature>
<dbReference type="Gene3D" id="2.180.10.10">
    <property type="entry name" value="RHS repeat-associated core"/>
    <property type="match status" value="4"/>
</dbReference>
<dbReference type="InterPro" id="IPR056823">
    <property type="entry name" value="TEN-like_YD-shell"/>
</dbReference>
<dbReference type="InterPro" id="IPR045351">
    <property type="entry name" value="DUF6531"/>
</dbReference>
<evidence type="ECO:0000313" key="8">
    <source>
        <dbReference type="Proteomes" id="UP000594205"/>
    </source>
</evidence>
<dbReference type="NCBIfam" id="TIGR03696">
    <property type="entry name" value="Rhs_assc_core"/>
    <property type="match status" value="1"/>
</dbReference>
<organism evidence="7 8">
    <name type="scientific">Streptomyces ferrugineus</name>
    <dbReference type="NCBI Taxonomy" id="1413221"/>
    <lineage>
        <taxon>Bacteria</taxon>
        <taxon>Bacillati</taxon>
        <taxon>Actinomycetota</taxon>
        <taxon>Actinomycetes</taxon>
        <taxon>Kitasatosporales</taxon>
        <taxon>Streptomycetaceae</taxon>
        <taxon>Streptomyces</taxon>
    </lineage>
</organism>
<evidence type="ECO:0000256" key="2">
    <source>
        <dbReference type="ARBA" id="ARBA00022737"/>
    </source>
</evidence>
<feature type="chain" id="PRO_5031410024" evidence="5">
    <location>
        <begin position="29"/>
        <end position="3535"/>
    </location>
</feature>
<dbReference type="Gene3D" id="3.40.570.10">
    <property type="entry name" value="Extracellular Endonuclease, subunit A"/>
    <property type="match status" value="1"/>
</dbReference>
<proteinExistence type="predicted"/>
<feature type="region of interest" description="Disordered" evidence="4">
    <location>
        <begin position="1870"/>
        <end position="1890"/>
    </location>
</feature>
<feature type="region of interest" description="Disordered" evidence="4">
    <location>
        <begin position="2270"/>
        <end position="2303"/>
    </location>
</feature>
<dbReference type="InterPro" id="IPR001791">
    <property type="entry name" value="Laminin_G"/>
</dbReference>